<feature type="signal peptide" evidence="1">
    <location>
        <begin position="1"/>
        <end position="22"/>
    </location>
</feature>
<name>A0ABT0ABQ5_9SPHN</name>
<feature type="chain" id="PRO_5046702152" description="Mlr4354 like protein" evidence="1">
    <location>
        <begin position="23"/>
        <end position="165"/>
    </location>
</feature>
<proteinExistence type="predicted"/>
<keyword evidence="3" id="KW-1185">Reference proteome</keyword>
<sequence>MRRVLLFGLGALCAALATPVSARESLGLYGDWGVFRDPVVPRCYAIAKAAPSQLWRDYEPFAAIGTWPKRGRRNQLHFRVSRAMAKGSAISLRVGSERFRLIGGGGDAWPADDAQNAAIIAAMRAAPRMTLSATGAKGGRFSNTWELQGAASAIDSALLGCARLR</sequence>
<keyword evidence="1" id="KW-0732">Signal</keyword>
<evidence type="ECO:0000313" key="2">
    <source>
        <dbReference type="EMBL" id="MCJ1960631.1"/>
    </source>
</evidence>
<accession>A0ABT0ABQ5</accession>
<comment type="caution">
    <text evidence="2">The sequence shown here is derived from an EMBL/GenBank/DDBJ whole genome shotgun (WGS) entry which is preliminary data.</text>
</comment>
<reference evidence="2" key="1">
    <citation type="submission" date="2022-03" db="EMBL/GenBank/DDBJ databases">
        <title>Identification of a novel bacterium isolated from mangrove sediments.</title>
        <authorList>
            <person name="Pan X."/>
        </authorList>
    </citation>
    <scope>NUCLEOTIDE SEQUENCE</scope>
    <source>
        <strain evidence="2">B2637</strain>
    </source>
</reference>
<evidence type="ECO:0008006" key="4">
    <source>
        <dbReference type="Google" id="ProtNLM"/>
    </source>
</evidence>
<evidence type="ECO:0000313" key="3">
    <source>
        <dbReference type="Proteomes" id="UP001162802"/>
    </source>
</evidence>
<gene>
    <name evidence="2" type="ORF">MTR65_08070</name>
</gene>
<organism evidence="2 3">
    <name type="scientific">Novosphingobium mangrovi</name>
    <name type="common">ex Hu et al. 2023</name>
    <dbReference type="NCBI Taxonomy" id="2930094"/>
    <lineage>
        <taxon>Bacteria</taxon>
        <taxon>Pseudomonadati</taxon>
        <taxon>Pseudomonadota</taxon>
        <taxon>Alphaproteobacteria</taxon>
        <taxon>Sphingomonadales</taxon>
        <taxon>Sphingomonadaceae</taxon>
        <taxon>Novosphingobium</taxon>
    </lineage>
</organism>
<protein>
    <recommendedName>
        <fullName evidence="4">Mlr4354 like protein</fullName>
    </recommendedName>
</protein>
<dbReference type="Proteomes" id="UP001162802">
    <property type="component" value="Unassembled WGS sequence"/>
</dbReference>
<dbReference type="RefSeq" id="WP_243798947.1">
    <property type="nucleotide sequence ID" value="NZ_JALHAT010000010.1"/>
</dbReference>
<evidence type="ECO:0000256" key="1">
    <source>
        <dbReference type="SAM" id="SignalP"/>
    </source>
</evidence>
<dbReference type="EMBL" id="JALHAT010000010">
    <property type="protein sequence ID" value="MCJ1960631.1"/>
    <property type="molecule type" value="Genomic_DNA"/>
</dbReference>